<name>A0A1V6C433_UNCT6</name>
<keyword evidence="1 4" id="KW-0378">Hydrolase</keyword>
<dbReference type="GO" id="GO:0004521">
    <property type="term" value="F:RNA endonuclease activity"/>
    <property type="evidence" value="ECO:0007669"/>
    <property type="project" value="TreeGrafter"/>
</dbReference>
<dbReference type="Pfam" id="PF16661">
    <property type="entry name" value="Lactamase_B_6"/>
    <property type="match status" value="1"/>
</dbReference>
<organism evidence="4">
    <name type="scientific">candidate division TA06 bacterium ADurb.Bin131</name>
    <dbReference type="NCBI Taxonomy" id="1852827"/>
    <lineage>
        <taxon>Bacteria</taxon>
        <taxon>Bacteria division TA06</taxon>
    </lineage>
</organism>
<dbReference type="Gene3D" id="3.60.15.10">
    <property type="entry name" value="Ribonuclease Z/Hydroxyacylglutathione hydrolase-like"/>
    <property type="match status" value="1"/>
</dbReference>
<dbReference type="GO" id="GO:0016787">
    <property type="term" value="F:hydrolase activity"/>
    <property type="evidence" value="ECO:0007669"/>
    <property type="project" value="UniProtKB-KW"/>
</dbReference>
<comment type="caution">
    <text evidence="4">The sequence shown here is derived from an EMBL/GenBank/DDBJ whole genome shotgun (WGS) entry which is preliminary data.</text>
</comment>
<dbReference type="Gene3D" id="3.40.50.10890">
    <property type="match status" value="1"/>
</dbReference>
<evidence type="ECO:0000259" key="2">
    <source>
        <dbReference type="SMART" id="SM00849"/>
    </source>
</evidence>
<evidence type="ECO:0000256" key="1">
    <source>
        <dbReference type="ARBA" id="ARBA00022801"/>
    </source>
</evidence>
<dbReference type="InterPro" id="IPR050698">
    <property type="entry name" value="MBL"/>
</dbReference>
<dbReference type="PANTHER" id="PTHR11203:SF37">
    <property type="entry name" value="INTEGRATOR COMPLEX SUBUNIT 11"/>
    <property type="match status" value="1"/>
</dbReference>
<evidence type="ECO:0000313" key="4">
    <source>
        <dbReference type="EMBL" id="OQB71678.1"/>
    </source>
</evidence>
<dbReference type="InterPro" id="IPR011108">
    <property type="entry name" value="RMMBL"/>
</dbReference>
<gene>
    <name evidence="4" type="ORF">BWX89_01750</name>
</gene>
<evidence type="ECO:0000259" key="3">
    <source>
        <dbReference type="SMART" id="SM01027"/>
    </source>
</evidence>
<dbReference type="CDD" id="cd16295">
    <property type="entry name" value="TTHA0252-CPSF-like_MBL-fold"/>
    <property type="match status" value="1"/>
</dbReference>
<dbReference type="EC" id="3.1.-.-" evidence="4"/>
<dbReference type="SMART" id="SM00849">
    <property type="entry name" value="Lactamase_B"/>
    <property type="match status" value="1"/>
</dbReference>
<dbReference type="Proteomes" id="UP000485562">
    <property type="component" value="Unassembled WGS sequence"/>
</dbReference>
<dbReference type="Pfam" id="PF10996">
    <property type="entry name" value="Beta-Casp"/>
    <property type="match status" value="1"/>
</dbReference>
<accession>A0A1V6C433</accession>
<feature type="domain" description="Metallo-beta-lactamase" evidence="2">
    <location>
        <begin position="14"/>
        <end position="234"/>
    </location>
</feature>
<dbReference type="InterPro" id="IPR036866">
    <property type="entry name" value="RibonucZ/Hydroxyglut_hydro"/>
</dbReference>
<protein>
    <submittedName>
        <fullName evidence="4">Ribonuclease</fullName>
        <ecNumber evidence="4">3.1.-.-</ecNumber>
    </submittedName>
</protein>
<dbReference type="PANTHER" id="PTHR11203">
    <property type="entry name" value="CLEAVAGE AND POLYADENYLATION SPECIFICITY FACTOR FAMILY MEMBER"/>
    <property type="match status" value="1"/>
</dbReference>
<dbReference type="InterPro" id="IPR001279">
    <property type="entry name" value="Metallo-B-lactamas"/>
</dbReference>
<feature type="domain" description="Beta-Casp" evidence="3">
    <location>
        <begin position="254"/>
        <end position="379"/>
    </location>
</feature>
<dbReference type="SUPFAM" id="SSF56281">
    <property type="entry name" value="Metallo-hydrolase/oxidoreductase"/>
    <property type="match status" value="1"/>
</dbReference>
<dbReference type="SMART" id="SM01027">
    <property type="entry name" value="Beta-Casp"/>
    <property type="match status" value="1"/>
</dbReference>
<dbReference type="EMBL" id="MWDQ01000151">
    <property type="protein sequence ID" value="OQB71678.1"/>
    <property type="molecule type" value="Genomic_DNA"/>
</dbReference>
<dbReference type="AlphaFoldDB" id="A0A1V6C433"/>
<proteinExistence type="predicted"/>
<dbReference type="Pfam" id="PF07521">
    <property type="entry name" value="RMMBL"/>
    <property type="match status" value="1"/>
</dbReference>
<reference evidence="4" key="1">
    <citation type="submission" date="2017-02" db="EMBL/GenBank/DDBJ databases">
        <title>Delving into the versatile metabolic prowess of the omnipresent phylum Bacteroidetes.</title>
        <authorList>
            <person name="Nobu M.K."/>
            <person name="Mei R."/>
            <person name="Narihiro T."/>
            <person name="Kuroda K."/>
            <person name="Liu W.-T."/>
        </authorList>
    </citation>
    <scope>NUCLEOTIDE SEQUENCE</scope>
    <source>
        <strain evidence="4">ADurb.Bin131</strain>
    </source>
</reference>
<sequence>MFSITFLGASRNVTGSRHLLRFNEKNFLIDCGIYQEREFLSRNWEPFPVDPSSIEAIFLTHAHLDHCGFLPCLVRDGFRGKIYATAPTIEIAKIVLLDAAKLYEEDAEKKKQRHERAGTTPKHPIIPLFTTDNAYDVFDRFEEVQYNNSFEIEKGITLTYHNSGHILGSSILEFKNIISEKNLVFSGDLGRPNRYILPEPERLSKIDYLVIESTYGNKIHESDLLTYETMAETITDTANKGGNIVVPSFAIERAQELLYCLKSLLLKNRIPHLWIFLDSPMAIRVTEVFKKYTEFLRPSLQEQIEKFDSPFEMSHLYPTKSVEESKSINHVKGSVIIIAGSGMCTGGRIKHHLVSNISRPESTILFVGYQAHGTLGREIISGKKQVRIFGEYREVKANIVQVNGFSSHADQNEILWWLSSFENPPINTFLVHGEDTVLETLKQVLYEKKSIRADIADYGITVGFQ</sequence>
<dbReference type="InterPro" id="IPR022712">
    <property type="entry name" value="Beta_Casp"/>
</dbReference>